<accession>A0A397JD88</accession>
<keyword evidence="3" id="KW-1185">Reference proteome</keyword>
<proteinExistence type="predicted"/>
<name>A0A397JD88_9GLOM</name>
<evidence type="ECO:0000313" key="2">
    <source>
        <dbReference type="EMBL" id="RHZ86299.1"/>
    </source>
</evidence>
<dbReference type="Proteomes" id="UP000266861">
    <property type="component" value="Unassembled WGS sequence"/>
</dbReference>
<organism evidence="2 3">
    <name type="scientific">Diversispora epigaea</name>
    <dbReference type="NCBI Taxonomy" id="1348612"/>
    <lineage>
        <taxon>Eukaryota</taxon>
        <taxon>Fungi</taxon>
        <taxon>Fungi incertae sedis</taxon>
        <taxon>Mucoromycota</taxon>
        <taxon>Glomeromycotina</taxon>
        <taxon>Glomeromycetes</taxon>
        <taxon>Diversisporales</taxon>
        <taxon>Diversisporaceae</taxon>
        <taxon>Diversispora</taxon>
    </lineage>
</organism>
<feature type="chain" id="PRO_5017396484" evidence="1">
    <location>
        <begin position="25"/>
        <end position="242"/>
    </location>
</feature>
<protein>
    <submittedName>
        <fullName evidence="2">Uncharacterized protein</fullName>
    </submittedName>
</protein>
<feature type="signal peptide" evidence="1">
    <location>
        <begin position="1"/>
        <end position="24"/>
    </location>
</feature>
<evidence type="ECO:0000256" key="1">
    <source>
        <dbReference type="SAM" id="SignalP"/>
    </source>
</evidence>
<evidence type="ECO:0000313" key="3">
    <source>
        <dbReference type="Proteomes" id="UP000266861"/>
    </source>
</evidence>
<dbReference type="AlphaFoldDB" id="A0A397JD88"/>
<sequence length="242" mass="26966">MSSMKSFFIAISLVICLHIISSLASTISHPIPYPWILTKIAGKRFKPGQKVTLKIRSPSKTTVGIDIQQGLDISSQVLVKNVKLKAGDNEVKVKLPSSGNFAKPSPEYYFVITKNRLRDRVSVSATFEIGNPGYGVTIFNPVAGNVLKAGDKVKLRWKGRFDPPGAAPSKLHSCAFGNSNMGGIYFTRNRNNFNLTIGSIYYRIPLNTIPDLYQFWCIVDTDYSHIKMYLYNSGTFQVIPKH</sequence>
<reference evidence="2 3" key="1">
    <citation type="submission" date="2018-08" db="EMBL/GenBank/DDBJ databases">
        <title>Genome and evolution of the arbuscular mycorrhizal fungus Diversispora epigaea (formerly Glomus versiforme) and its bacterial endosymbionts.</title>
        <authorList>
            <person name="Sun X."/>
            <person name="Fei Z."/>
            <person name="Harrison M."/>
        </authorList>
    </citation>
    <scope>NUCLEOTIDE SEQUENCE [LARGE SCALE GENOMIC DNA]</scope>
    <source>
        <strain evidence="2 3">IT104</strain>
    </source>
</reference>
<dbReference type="EMBL" id="PQFF01000049">
    <property type="protein sequence ID" value="RHZ86299.1"/>
    <property type="molecule type" value="Genomic_DNA"/>
</dbReference>
<keyword evidence="1" id="KW-0732">Signal</keyword>
<gene>
    <name evidence="2" type="ORF">Glove_52g12</name>
</gene>
<comment type="caution">
    <text evidence="2">The sequence shown here is derived from an EMBL/GenBank/DDBJ whole genome shotgun (WGS) entry which is preliminary data.</text>
</comment>
<dbReference type="OrthoDB" id="2408799at2759"/>